<protein>
    <submittedName>
        <fullName evidence="1">Uncharacterized protein</fullName>
    </submittedName>
</protein>
<keyword evidence="2" id="KW-1185">Reference proteome</keyword>
<reference evidence="1 2" key="1">
    <citation type="journal article" date="2015" name="Sci. Rep.">
        <title>The power of single molecule real-time sequencing technology in the de novo assembly of a eukaryotic genome.</title>
        <authorList>
            <person name="Sakai H."/>
            <person name="Naito K."/>
            <person name="Ogiso-Tanaka E."/>
            <person name="Takahashi Y."/>
            <person name="Iseki K."/>
            <person name="Muto C."/>
            <person name="Satou K."/>
            <person name="Teruya K."/>
            <person name="Shiroma A."/>
            <person name="Shimoji M."/>
            <person name="Hirano T."/>
            <person name="Itoh T."/>
            <person name="Kaga A."/>
            <person name="Tomooka N."/>
        </authorList>
    </citation>
    <scope>NUCLEOTIDE SEQUENCE [LARGE SCALE GENOMIC DNA]</scope>
    <source>
        <strain evidence="2">cv. Shumari</strain>
    </source>
</reference>
<feature type="non-terminal residue" evidence="1">
    <location>
        <position position="1"/>
    </location>
</feature>
<gene>
    <name evidence="1" type="primary">Vigan.11G139300</name>
    <name evidence="1" type="ORF">VIGAN_11139300</name>
</gene>
<accession>A0A0S3T9W4</accession>
<dbReference type="Proteomes" id="UP000291084">
    <property type="component" value="Chromosome 11"/>
</dbReference>
<dbReference type="EMBL" id="AP015044">
    <property type="protein sequence ID" value="BAU01995.1"/>
    <property type="molecule type" value="Genomic_DNA"/>
</dbReference>
<name>A0A0S3T9W4_PHAAN</name>
<dbReference type="AlphaFoldDB" id="A0A0S3T9W4"/>
<sequence length="74" mass="8604">QSLLVRQLNSYEEVHLLLLTEPFHEVYFPLSLFYQHENLKDIGRLQEVPSISMISLEAEDLAIRFVQGYTANPV</sequence>
<evidence type="ECO:0000313" key="2">
    <source>
        <dbReference type="Proteomes" id="UP000291084"/>
    </source>
</evidence>
<organism evidence="1 2">
    <name type="scientific">Vigna angularis var. angularis</name>
    <dbReference type="NCBI Taxonomy" id="157739"/>
    <lineage>
        <taxon>Eukaryota</taxon>
        <taxon>Viridiplantae</taxon>
        <taxon>Streptophyta</taxon>
        <taxon>Embryophyta</taxon>
        <taxon>Tracheophyta</taxon>
        <taxon>Spermatophyta</taxon>
        <taxon>Magnoliopsida</taxon>
        <taxon>eudicotyledons</taxon>
        <taxon>Gunneridae</taxon>
        <taxon>Pentapetalae</taxon>
        <taxon>rosids</taxon>
        <taxon>fabids</taxon>
        <taxon>Fabales</taxon>
        <taxon>Fabaceae</taxon>
        <taxon>Papilionoideae</taxon>
        <taxon>50 kb inversion clade</taxon>
        <taxon>NPAAA clade</taxon>
        <taxon>indigoferoid/millettioid clade</taxon>
        <taxon>Phaseoleae</taxon>
        <taxon>Vigna</taxon>
    </lineage>
</organism>
<proteinExistence type="predicted"/>
<evidence type="ECO:0000313" key="1">
    <source>
        <dbReference type="EMBL" id="BAU01995.1"/>
    </source>
</evidence>